<evidence type="ECO:0000256" key="1">
    <source>
        <dbReference type="ARBA" id="ARBA00022630"/>
    </source>
</evidence>
<dbReference type="PANTHER" id="PTHR43741:SF4">
    <property type="entry name" value="FMN-DEPENDENT NADH:QUINONE OXIDOREDUCTASE"/>
    <property type="match status" value="1"/>
</dbReference>
<evidence type="ECO:0000256" key="4">
    <source>
        <dbReference type="ARBA" id="ARBA00023027"/>
    </source>
</evidence>
<sequence>MAFGLCSKFQLSTYKRTILSWFWLSGRRDKGARLCRSHSSDVKDDLCKVLYLNSSGSDNRSFTGQIANEFLAKYRALHSGHVIEEIHLWDKKLLSFSLSHVESKMRIASGQDSPEDKLKLVAVKEMTSQLLAANKVVISCPMWNYSVPYVLKQYIDCVVQSDLTFSDTANGPEGLVTGRPLLLVTSSSSDFTNEPMKSLDFQVPYLKAIFGFIGFRDFHHIYIGNTKHIKREELITFARQRIEEEVSRF</sequence>
<evidence type="ECO:0000256" key="5">
    <source>
        <dbReference type="ARBA" id="ARBA00024061"/>
    </source>
</evidence>
<reference evidence="7" key="1">
    <citation type="submission" date="2020-04" db="EMBL/GenBank/DDBJ databases">
        <authorList>
            <person name="Alioto T."/>
            <person name="Alioto T."/>
            <person name="Gomez Garrido J."/>
        </authorList>
    </citation>
    <scope>NUCLEOTIDE SEQUENCE</scope>
    <source>
        <strain evidence="7">A484AB</strain>
    </source>
</reference>
<evidence type="ECO:0000256" key="3">
    <source>
        <dbReference type="ARBA" id="ARBA00023002"/>
    </source>
</evidence>
<comment type="caution">
    <text evidence="7">The sequence shown here is derived from an EMBL/GenBank/DDBJ whole genome shotgun (WGS) entry which is preliminary data.</text>
</comment>
<gene>
    <name evidence="7" type="ORF">PACLA_8A084264</name>
</gene>
<protein>
    <recommendedName>
        <fullName evidence="5">FMN-dependent NADH-azoreductase</fullName>
        <ecNumber evidence="5">1.7.1.17</ecNumber>
    </recommendedName>
</protein>
<keyword evidence="3" id="KW-0560">Oxidoreductase</keyword>
<keyword evidence="1" id="KW-0285">Flavoprotein</keyword>
<name>A0A6S7HW34_PARCT</name>
<dbReference type="OrthoDB" id="26889at2759"/>
<evidence type="ECO:0000256" key="6">
    <source>
        <dbReference type="ARBA" id="ARBA00048542"/>
    </source>
</evidence>
<organism evidence="7 8">
    <name type="scientific">Paramuricea clavata</name>
    <name type="common">Red gorgonian</name>
    <name type="synonym">Violescent sea-whip</name>
    <dbReference type="NCBI Taxonomy" id="317549"/>
    <lineage>
        <taxon>Eukaryota</taxon>
        <taxon>Metazoa</taxon>
        <taxon>Cnidaria</taxon>
        <taxon>Anthozoa</taxon>
        <taxon>Octocorallia</taxon>
        <taxon>Malacalcyonacea</taxon>
        <taxon>Plexauridae</taxon>
        <taxon>Paramuricea</taxon>
    </lineage>
</organism>
<evidence type="ECO:0000256" key="2">
    <source>
        <dbReference type="ARBA" id="ARBA00022643"/>
    </source>
</evidence>
<dbReference type="Gene3D" id="3.40.50.360">
    <property type="match status" value="1"/>
</dbReference>
<dbReference type="HAMAP" id="MF_01216">
    <property type="entry name" value="Azoreductase_type1"/>
    <property type="match status" value="1"/>
</dbReference>
<dbReference type="EC" id="1.7.1.17" evidence="5"/>
<keyword evidence="2" id="KW-0288">FMN</keyword>
<dbReference type="GO" id="GO:0010181">
    <property type="term" value="F:FMN binding"/>
    <property type="evidence" value="ECO:0007669"/>
    <property type="project" value="InterPro"/>
</dbReference>
<dbReference type="Proteomes" id="UP001152795">
    <property type="component" value="Unassembled WGS sequence"/>
</dbReference>
<dbReference type="EMBL" id="CACRXK020003403">
    <property type="protein sequence ID" value="CAB3998641.1"/>
    <property type="molecule type" value="Genomic_DNA"/>
</dbReference>
<dbReference type="SUPFAM" id="SSF52218">
    <property type="entry name" value="Flavoproteins"/>
    <property type="match status" value="1"/>
</dbReference>
<comment type="catalytic activity">
    <reaction evidence="6">
        <text>N,N-dimethyl-1,4-phenylenediamine + anthranilate + 2 NAD(+) = 2-(4-dimethylaminophenyl)diazenylbenzoate + 2 NADH + 2 H(+)</text>
        <dbReference type="Rhea" id="RHEA:55872"/>
        <dbReference type="ChEBI" id="CHEBI:15378"/>
        <dbReference type="ChEBI" id="CHEBI:15783"/>
        <dbReference type="ChEBI" id="CHEBI:16567"/>
        <dbReference type="ChEBI" id="CHEBI:57540"/>
        <dbReference type="ChEBI" id="CHEBI:57945"/>
        <dbReference type="ChEBI" id="CHEBI:71579"/>
        <dbReference type="EC" id="1.7.1.17"/>
    </reaction>
    <physiologicalReaction direction="right-to-left" evidence="6">
        <dbReference type="Rhea" id="RHEA:55874"/>
    </physiologicalReaction>
</comment>
<keyword evidence="4" id="KW-0520">NAD</keyword>
<dbReference type="PANTHER" id="PTHR43741">
    <property type="entry name" value="FMN-DEPENDENT NADH-AZOREDUCTASE 1"/>
    <property type="match status" value="1"/>
</dbReference>
<proteinExistence type="inferred from homology"/>
<dbReference type="Pfam" id="PF02525">
    <property type="entry name" value="Flavodoxin_2"/>
    <property type="match status" value="1"/>
</dbReference>
<evidence type="ECO:0000313" key="8">
    <source>
        <dbReference type="Proteomes" id="UP001152795"/>
    </source>
</evidence>
<dbReference type="AlphaFoldDB" id="A0A6S7HW34"/>
<dbReference type="InterPro" id="IPR003680">
    <property type="entry name" value="Flavodoxin_fold"/>
</dbReference>
<accession>A0A6S7HW34</accession>
<dbReference type="InterPro" id="IPR023048">
    <property type="entry name" value="NADH:quinone_OxRdtase_FMN_depd"/>
</dbReference>
<dbReference type="InterPro" id="IPR050104">
    <property type="entry name" value="FMN-dep_NADH:Q_OxRdtase_AzoR1"/>
</dbReference>
<keyword evidence="8" id="KW-1185">Reference proteome</keyword>
<dbReference type="InterPro" id="IPR029039">
    <property type="entry name" value="Flavoprotein-like_sf"/>
</dbReference>
<dbReference type="GO" id="GO:0016655">
    <property type="term" value="F:oxidoreductase activity, acting on NAD(P)H, quinone or similar compound as acceptor"/>
    <property type="evidence" value="ECO:0007669"/>
    <property type="project" value="InterPro"/>
</dbReference>
<evidence type="ECO:0000313" key="7">
    <source>
        <dbReference type="EMBL" id="CAB3998641.1"/>
    </source>
</evidence>